<dbReference type="EMBL" id="JBHMAJ010000001">
    <property type="protein sequence ID" value="MFB9822959.1"/>
    <property type="molecule type" value="Genomic_DNA"/>
</dbReference>
<name>A0ABD5MKN2_9EURY</name>
<feature type="transmembrane region" description="Helical" evidence="1">
    <location>
        <begin position="557"/>
        <end position="577"/>
    </location>
</feature>
<dbReference type="AlphaFoldDB" id="A0ABD5MKN2"/>
<proteinExistence type="predicted"/>
<keyword evidence="1" id="KW-0472">Membrane</keyword>
<keyword evidence="1" id="KW-1133">Transmembrane helix</keyword>
<evidence type="ECO:0000256" key="1">
    <source>
        <dbReference type="SAM" id="Phobius"/>
    </source>
</evidence>
<sequence length="616" mass="61655">MISWTAIRHGIGRATAMAVRQLPERYPDRVEPDENLERACAFLGLPVDAERFETVAATIGVLLGGCTFVVAFGWSLLGGSADPIRAVPIAVGVAAIVGWGLFTGIRRAPELAAAVARTRAVADATTVASALALSLRLTPVPERAVRFATNGGDGPLHRSLANHADRAAVAGDGDGGLRAFAAEWREWFPALDRSVALLLAAADADAGVDRIRLLERAVATVEDDLRDRTASFAGDLRAPVTGLYAFGVLLPLALVSTLPAAVAAGVTIPPWAFVATYDLVLPAALAVVAGRLLLRRPVALPAPRVDATHPDVPDRRGVALLSGATAAAVGWVAAPVVAGGWASPVLAAGAGIGTALCVHLGPRREVRRTIEERNRGLSDALALVGRRVADGEAVERALPAVAASLSGPTADALAAASRRMSALGIPVGTALAGDGGPFAPDRGSGGRASGAVVALAVAATVGRPAGDALVAHADRLDALAAAERDARRELATVTGTLRDTAALFGPLVGGATVALAGRLDGLGGFGGAGGIGSGVGEVGRPAGGAVAGEAAALPASLVGPVVGVYVLMLAATLTAFATGLERGLDVTVVGYRVGLALVAASGAFLAGHAAVAMLVA</sequence>
<dbReference type="GeneID" id="67209245"/>
<feature type="transmembrane region" description="Helical" evidence="1">
    <location>
        <begin position="243"/>
        <end position="265"/>
    </location>
</feature>
<protein>
    <submittedName>
        <fullName evidence="2">Type II secretion system protein</fullName>
    </submittedName>
</protein>
<dbReference type="RefSeq" id="WP_222922038.1">
    <property type="nucleotide sequence ID" value="NZ_CP082286.1"/>
</dbReference>
<dbReference type="Proteomes" id="UP001589595">
    <property type="component" value="Unassembled WGS sequence"/>
</dbReference>
<comment type="caution">
    <text evidence="2">The sequence shown here is derived from an EMBL/GenBank/DDBJ whole genome shotgun (WGS) entry which is preliminary data.</text>
</comment>
<keyword evidence="1" id="KW-0812">Transmembrane</keyword>
<feature type="transmembrane region" description="Helical" evidence="1">
    <location>
        <begin position="55"/>
        <end position="77"/>
    </location>
</feature>
<evidence type="ECO:0000313" key="3">
    <source>
        <dbReference type="Proteomes" id="UP001589595"/>
    </source>
</evidence>
<feature type="transmembrane region" description="Helical" evidence="1">
    <location>
        <begin position="83"/>
        <end position="102"/>
    </location>
</feature>
<evidence type="ECO:0000313" key="2">
    <source>
        <dbReference type="EMBL" id="MFB9822959.1"/>
    </source>
</evidence>
<accession>A0ABD5MKN2</accession>
<gene>
    <name evidence="2" type="ORF">ACFFOL_01990</name>
</gene>
<keyword evidence="3" id="KW-1185">Reference proteome</keyword>
<reference evidence="2" key="1">
    <citation type="submission" date="2024-09" db="EMBL/GenBank/DDBJ databases">
        <authorList>
            <person name="Sun Q."/>
        </authorList>
    </citation>
    <scope>NUCLEOTIDE SEQUENCE [LARGE SCALE GENOMIC DNA]</scope>
    <source>
        <strain evidence="2">JCM 31273</strain>
    </source>
</reference>
<feature type="transmembrane region" description="Helical" evidence="1">
    <location>
        <begin position="589"/>
        <end position="615"/>
    </location>
</feature>
<feature type="transmembrane region" description="Helical" evidence="1">
    <location>
        <begin position="344"/>
        <end position="361"/>
    </location>
</feature>
<feature type="transmembrane region" description="Helical" evidence="1">
    <location>
        <begin position="271"/>
        <end position="294"/>
    </location>
</feature>
<feature type="transmembrane region" description="Helical" evidence="1">
    <location>
        <begin position="318"/>
        <end position="338"/>
    </location>
</feature>
<organism evidence="2 3">
    <name type="scientific">Halobaculum roseum</name>
    <dbReference type="NCBI Taxonomy" id="2175149"/>
    <lineage>
        <taxon>Archaea</taxon>
        <taxon>Methanobacteriati</taxon>
        <taxon>Methanobacteriota</taxon>
        <taxon>Stenosarchaea group</taxon>
        <taxon>Halobacteria</taxon>
        <taxon>Halobacteriales</taxon>
        <taxon>Haloferacaceae</taxon>
        <taxon>Halobaculum</taxon>
    </lineage>
</organism>